<evidence type="ECO:0000313" key="1">
    <source>
        <dbReference type="EMBL" id="SFE62659.1"/>
    </source>
</evidence>
<proteinExistence type="predicted"/>
<dbReference type="Proteomes" id="UP000199516">
    <property type="component" value="Unassembled WGS sequence"/>
</dbReference>
<organism evidence="1 2">
    <name type="scientific">Alteribacillus iranensis</name>
    <dbReference type="NCBI Taxonomy" id="930128"/>
    <lineage>
        <taxon>Bacteria</taxon>
        <taxon>Bacillati</taxon>
        <taxon>Bacillota</taxon>
        <taxon>Bacilli</taxon>
        <taxon>Bacillales</taxon>
        <taxon>Bacillaceae</taxon>
        <taxon>Alteribacillus</taxon>
    </lineage>
</organism>
<sequence length="169" mass="19749">MVLPEHAKIIALLKDAGEIVGRKKLQKIVYIGKKMKLPLQEKYTFHVYGPYSEELTLRVEELCSLGFVTETKEKKAGYSQYRYKITKNGESFIEKFPLTWPREQASTIVHQLNGHSSKFLELVSTMLYFDELPKPEVKEKVFTLKKSQNYTEQDIQEAWEFIESLNHLS</sequence>
<gene>
    <name evidence="1" type="ORF">SAMN05192532_102666</name>
</gene>
<dbReference type="AlphaFoldDB" id="A0A1I2C2U9"/>
<keyword evidence="2" id="KW-1185">Reference proteome</keyword>
<accession>A0A1I2C2U9</accession>
<reference evidence="1 2" key="1">
    <citation type="submission" date="2016-10" db="EMBL/GenBank/DDBJ databases">
        <authorList>
            <person name="de Groot N.N."/>
        </authorList>
    </citation>
    <scope>NUCLEOTIDE SEQUENCE [LARGE SCALE GENOMIC DNA]</scope>
    <source>
        <strain evidence="1 2">DSM 23995</strain>
    </source>
</reference>
<evidence type="ECO:0008006" key="3">
    <source>
        <dbReference type="Google" id="ProtNLM"/>
    </source>
</evidence>
<evidence type="ECO:0000313" key="2">
    <source>
        <dbReference type="Proteomes" id="UP000199516"/>
    </source>
</evidence>
<name>A0A1I2C2U9_9BACI</name>
<protein>
    <recommendedName>
        <fullName evidence="3">YwgA family protein</fullName>
    </recommendedName>
</protein>
<dbReference type="STRING" id="930128.SAMN05192532_102666"/>
<dbReference type="EMBL" id="FONT01000002">
    <property type="protein sequence ID" value="SFE62659.1"/>
    <property type="molecule type" value="Genomic_DNA"/>
</dbReference>